<reference evidence="2" key="1">
    <citation type="submission" date="2025-08" db="UniProtKB">
        <authorList>
            <consortium name="RefSeq"/>
        </authorList>
    </citation>
    <scope>IDENTIFICATION</scope>
</reference>
<protein>
    <submittedName>
        <fullName evidence="2">Cullin-associated NEDD8-dissociated protein 2 isoform X1</fullName>
    </submittedName>
</protein>
<evidence type="ECO:0000313" key="1">
    <source>
        <dbReference type="Proteomes" id="UP000694863"/>
    </source>
</evidence>
<evidence type="ECO:0000313" key="2">
    <source>
        <dbReference type="RefSeq" id="XP_045146028.1"/>
    </source>
</evidence>
<keyword evidence="1" id="KW-1185">Reference proteome</keyword>
<sequence length="1235" mass="135147">MSTPAFHIASLLEKMTSSDKDFRFMATSDLMSELQKDSIQLDEDSERKVVKMLLQLLEDKNGEVQNLAVKCLGPLVGKVKEYQVEAIVDTLCANMQSDKEQLRDIAGIGLKTILSELPPAAPGSSLVTTVCRKITGQLTRAVAQQKDVGVQLEALDILSDMLSRLAAPLGTFHASLLHCLLPQLSSPRLAVRKRAVGALGHLAAACSTNLFAELADHLLGRLTGQREPANPATILTLMQCVGSIGRQAGHRLGDYLDRLMPLVEEFCNVGDDALRESCLQAIEAFLRKCPKEMGLHVARVTSLCLQYLKHDPNYNYDSDGDEEQMETEDSEFSEQESEDEYSDDEDVSWKVRRAAAKCLAALIGSRPDLLPDFHSTLAPALIHRFKEHEENVRADVFVAYIELLHQTRPPKGWLESLEEPTQTGSNLHRLQGQVPLVIKALQRLLKDRSIRARQGCFTLLAELATVLPGSLAEHMPVLLSGIVFSLVDRSNSSTIRMDALAFLQGLLGTESAETFHPHLATLLPPVLACVADPFYKIAAEAFLVLQELVRVLWPLNKPQRLGPEQYMGEMSAALLARLRATDLDQEVKERAISCAGHLVGHLGDHLGHALEPTLQLLLDHMQIDVTRLPAVKALRLVAVSPLRLDLQPILAKVLPILASFLRKKQRALRLATLAALDALAQSQGLSLPLPEVRAVLTELPGLVSESDMHVAQLVLDFLATVTQVQPASLAEVSGPVLSELLRLLRSPLLPASVLTSAEGFLQTLVGTRPPCVSYNELINLLTAPVYHRAEEGGPDLHKQGLHALARCVAALAAACPQEAAGTAGRLVCDARSPNSSTGVKVLAFLSLAEVGQVAGPGPQRELKTVLLEALGSPSEDVRAAASYALGRVGAGNLPDFLPFLLGQIQAEPQRQYLLLHSLREALGAAQPNSLKPYMEDIWALLSQRCEDPEEGPRAVVAECIGKLVLVNPPFLLPRFRKQLAAGHPHTRSTFITAVKFLITDQPHPIDPLLKTYVGDFMESLQDPDLNVRRATLAFFNSAVHNKPSLVRDLLGHILPLLYQETKVRRDLIREVEMGPFKHAVDDGLDVRKAAFECMYSLLESCLGQLDICEFLNHVEDGLKDHYDIRMLTFIMLARLATLCPAPVLQRVDRLIEPLKATCTAKVKAGSVKQEFEKQDELKRSAMRAVAALLAIPEVGESPTMAHFSSQIRSNPELAALFESIQEAASPPNTESVELS</sequence>
<name>A0AC55D2Q3_ECHTE</name>
<organism evidence="1 2">
    <name type="scientific">Echinops telfairi</name>
    <name type="common">Lesser hedgehog tenrec</name>
    <dbReference type="NCBI Taxonomy" id="9371"/>
    <lineage>
        <taxon>Eukaryota</taxon>
        <taxon>Metazoa</taxon>
        <taxon>Chordata</taxon>
        <taxon>Craniata</taxon>
        <taxon>Vertebrata</taxon>
        <taxon>Euteleostomi</taxon>
        <taxon>Mammalia</taxon>
        <taxon>Eutheria</taxon>
        <taxon>Afrotheria</taxon>
        <taxon>Tenrecidae</taxon>
        <taxon>Tenrecinae</taxon>
        <taxon>Echinops</taxon>
    </lineage>
</organism>
<accession>A0AC55D2Q3</accession>
<dbReference type="Proteomes" id="UP000694863">
    <property type="component" value="Unplaced"/>
</dbReference>
<proteinExistence type="predicted"/>
<dbReference type="RefSeq" id="XP_045146028.1">
    <property type="nucleotide sequence ID" value="XM_045290093.1"/>
</dbReference>
<gene>
    <name evidence="2" type="primary">CAND2</name>
</gene>